<evidence type="ECO:0000313" key="2">
    <source>
        <dbReference type="Proteomes" id="UP000016543"/>
    </source>
</evidence>
<keyword evidence="2" id="KW-1185">Reference proteome</keyword>
<protein>
    <submittedName>
        <fullName evidence="1">Uncharacterized protein</fullName>
    </submittedName>
</protein>
<reference evidence="1 2" key="1">
    <citation type="submission" date="2006-01" db="EMBL/GenBank/DDBJ databases">
        <authorList>
            <person name="Brettar I."/>
            <person name="Hofle M."/>
            <person name="Ferriera S."/>
            <person name="Johnson J."/>
            <person name="Kravitz S."/>
            <person name="Halpern A."/>
            <person name="Remington K."/>
            <person name="Beeson K."/>
            <person name="Tran B."/>
            <person name="Rogers Y.-H."/>
            <person name="Friedman R."/>
            <person name="Venter J.C."/>
        </authorList>
    </citation>
    <scope>NUCLEOTIDE SEQUENCE [LARGE SCALE GENOMIC DNA]</scope>
    <source>
        <strain evidence="1 2">OS145</strain>
    </source>
</reference>
<organism evidence="1 2">
    <name type="scientific">Idiomarina baltica OS145</name>
    <dbReference type="NCBI Taxonomy" id="314276"/>
    <lineage>
        <taxon>Bacteria</taxon>
        <taxon>Pseudomonadati</taxon>
        <taxon>Pseudomonadota</taxon>
        <taxon>Gammaproteobacteria</taxon>
        <taxon>Alteromonadales</taxon>
        <taxon>Idiomarinaceae</taxon>
        <taxon>Idiomarina</taxon>
    </lineage>
</organism>
<dbReference type="EMBL" id="AAMX01000004">
    <property type="protein sequence ID" value="EAQ32563.1"/>
    <property type="molecule type" value="Genomic_DNA"/>
</dbReference>
<dbReference type="RefSeq" id="WP_006954524.1">
    <property type="nucleotide sequence ID" value="NZ_CH672403.1"/>
</dbReference>
<comment type="caution">
    <text evidence="1">The sequence shown here is derived from an EMBL/GenBank/DDBJ whole genome shotgun (WGS) entry which is preliminary data.</text>
</comment>
<sequence>MLFDDYERTDSRPLLPRESLYALYNRSASEEIAASRSLIERWFRNFPDECEREELKAKFQSGESEHFYSVIFELYLASQMLERGFHLEIHPVLPNDNGRRPDFLVTDQNGEQFYIEASVVMNASGLPTNRQIEDFLLELDQRPHPNFMIGISYEGEPAVPPSAVQAANHIHRWLDNLDFEVCEKTLRTAPESLPRTEWEDRGLTIKVEALPIRQNQEDIRENRLIGMGSIQGGVLDRKTSLIRKLGKKSKRYGELDKPFIIAVQTIDLPGRIEDDNVDALYGTSTMRAWDSSVYRANDGFWQLREQQLSKRGVSGVWIVDRLNLHALESVQSMRYLCPEPTHPVPNSLLHYRHAVLNEDQVEYHGEDFI</sequence>
<name>A0ABM9WNN7_9GAMM</name>
<dbReference type="Proteomes" id="UP000016543">
    <property type="component" value="Unassembled WGS sequence"/>
</dbReference>
<proteinExistence type="predicted"/>
<evidence type="ECO:0000313" key="1">
    <source>
        <dbReference type="EMBL" id="EAQ32563.1"/>
    </source>
</evidence>
<accession>A0ABM9WNN7</accession>
<gene>
    <name evidence="1" type="ORF">OS145_08833</name>
</gene>